<evidence type="ECO:0000256" key="1">
    <source>
        <dbReference type="SAM" id="MobiDB-lite"/>
    </source>
</evidence>
<evidence type="ECO:0000313" key="3">
    <source>
        <dbReference type="Proteomes" id="UP000266841"/>
    </source>
</evidence>
<comment type="caution">
    <text evidence="2">The sequence shown here is derived from an EMBL/GenBank/DDBJ whole genome shotgun (WGS) entry which is preliminary data.</text>
</comment>
<keyword evidence="3" id="KW-1185">Reference proteome</keyword>
<feature type="non-terminal residue" evidence="2">
    <location>
        <position position="1"/>
    </location>
</feature>
<dbReference type="Proteomes" id="UP000266841">
    <property type="component" value="Unassembled WGS sequence"/>
</dbReference>
<protein>
    <submittedName>
        <fullName evidence="2">Uncharacterized protein</fullName>
    </submittedName>
</protein>
<dbReference type="EMBL" id="AGNL01023346">
    <property type="protein sequence ID" value="EJK59224.1"/>
    <property type="molecule type" value="Genomic_DNA"/>
</dbReference>
<feature type="region of interest" description="Disordered" evidence="1">
    <location>
        <begin position="1"/>
        <end position="73"/>
    </location>
</feature>
<accession>K0S356</accession>
<sequence length="73" mass="7778">KPEALAAASPSSIPHRPRASIPRPRPRRPQSPPMSAPPDDGAGRTGWPRPDPPPLEGRRPNPSPRGASEDHAN</sequence>
<proteinExistence type="predicted"/>
<dbReference type="AlphaFoldDB" id="K0S356"/>
<reference evidence="2 3" key="1">
    <citation type="journal article" date="2012" name="Genome Biol.">
        <title>Genome and low-iron response of an oceanic diatom adapted to chronic iron limitation.</title>
        <authorList>
            <person name="Lommer M."/>
            <person name="Specht M."/>
            <person name="Roy A.S."/>
            <person name="Kraemer L."/>
            <person name="Andreson R."/>
            <person name="Gutowska M.A."/>
            <person name="Wolf J."/>
            <person name="Bergner S.V."/>
            <person name="Schilhabel M.B."/>
            <person name="Klostermeier U.C."/>
            <person name="Beiko R.G."/>
            <person name="Rosenstiel P."/>
            <person name="Hippler M."/>
            <person name="Laroche J."/>
        </authorList>
    </citation>
    <scope>NUCLEOTIDE SEQUENCE [LARGE SCALE GENOMIC DNA]</scope>
    <source>
        <strain evidence="2 3">CCMP1005</strain>
    </source>
</reference>
<gene>
    <name evidence="2" type="ORF">THAOC_20583</name>
</gene>
<evidence type="ECO:0000313" key="2">
    <source>
        <dbReference type="EMBL" id="EJK59224.1"/>
    </source>
</evidence>
<feature type="compositionally biased region" description="Low complexity" evidence="1">
    <location>
        <begin position="1"/>
        <end position="22"/>
    </location>
</feature>
<name>K0S356_THAOC</name>
<organism evidence="2 3">
    <name type="scientific">Thalassiosira oceanica</name>
    <name type="common">Marine diatom</name>
    <dbReference type="NCBI Taxonomy" id="159749"/>
    <lineage>
        <taxon>Eukaryota</taxon>
        <taxon>Sar</taxon>
        <taxon>Stramenopiles</taxon>
        <taxon>Ochrophyta</taxon>
        <taxon>Bacillariophyta</taxon>
        <taxon>Coscinodiscophyceae</taxon>
        <taxon>Thalassiosirophycidae</taxon>
        <taxon>Thalassiosirales</taxon>
        <taxon>Thalassiosiraceae</taxon>
        <taxon>Thalassiosira</taxon>
    </lineage>
</organism>